<reference evidence="7" key="2">
    <citation type="submission" date="2018-04" db="EMBL/GenBank/DDBJ databases">
        <title>OnivRS2 (Oryza nivara Reference Sequence Version 2).</title>
        <authorList>
            <person name="Zhang J."/>
            <person name="Kudrna D."/>
            <person name="Lee S."/>
            <person name="Talag J."/>
            <person name="Rajasekar S."/>
            <person name="Welchert J."/>
            <person name="Hsing Y.-I."/>
            <person name="Wing R.A."/>
        </authorList>
    </citation>
    <scope>NUCLEOTIDE SEQUENCE [LARGE SCALE GENOMIC DNA]</scope>
    <source>
        <strain evidence="7">SL10</strain>
    </source>
</reference>
<dbReference type="GO" id="GO:0009706">
    <property type="term" value="C:chloroplast inner membrane"/>
    <property type="evidence" value="ECO:0007669"/>
    <property type="project" value="TreeGrafter"/>
</dbReference>
<dbReference type="Pfam" id="PF23622">
    <property type="entry name" value="LRR_At1g61320_AtMIF1"/>
    <property type="match status" value="1"/>
</dbReference>
<feature type="domain" description="Plastid division protein CDP1-like IMS" evidence="3">
    <location>
        <begin position="677"/>
        <end position="796"/>
    </location>
</feature>
<dbReference type="Gene3D" id="3.80.10.10">
    <property type="entry name" value="Ribonuclease Inhibitor"/>
    <property type="match status" value="1"/>
</dbReference>
<dbReference type="Pfam" id="PF25515">
    <property type="entry name" value="Arm_PDR"/>
    <property type="match status" value="1"/>
</dbReference>
<organism evidence="7">
    <name type="scientific">Oryza nivara</name>
    <name type="common">Indian wild rice</name>
    <name type="synonym">Oryza sativa f. spontanea</name>
    <dbReference type="NCBI Taxonomy" id="4536"/>
    <lineage>
        <taxon>Eukaryota</taxon>
        <taxon>Viridiplantae</taxon>
        <taxon>Streptophyta</taxon>
        <taxon>Embryophyta</taxon>
        <taxon>Tracheophyta</taxon>
        <taxon>Spermatophyta</taxon>
        <taxon>Magnoliopsida</taxon>
        <taxon>Liliopsida</taxon>
        <taxon>Poales</taxon>
        <taxon>Poaceae</taxon>
        <taxon>BOP clade</taxon>
        <taxon>Oryzoideae</taxon>
        <taxon>Oryzeae</taxon>
        <taxon>Oryzinae</taxon>
        <taxon>Oryza</taxon>
    </lineage>
</organism>
<dbReference type="HOGENOM" id="CLU_275138_0_0_1"/>
<evidence type="ECO:0000259" key="6">
    <source>
        <dbReference type="Pfam" id="PF25515"/>
    </source>
</evidence>
<dbReference type="PANTHER" id="PTHR33925:SF2">
    <property type="entry name" value="PLASTID DIVISION PROTEIN CDP1, CHLOROPLASTIC"/>
    <property type="match status" value="1"/>
</dbReference>
<accession>A0A0E0H7F9</accession>
<dbReference type="InterPro" id="IPR057137">
    <property type="entry name" value="CDP1-like_a_solenoid_2"/>
</dbReference>
<dbReference type="GO" id="GO:0010020">
    <property type="term" value="P:chloroplast fission"/>
    <property type="evidence" value="ECO:0007669"/>
    <property type="project" value="TreeGrafter"/>
</dbReference>
<evidence type="ECO:0000256" key="1">
    <source>
        <dbReference type="SAM" id="MobiDB-lite"/>
    </source>
</evidence>
<dbReference type="eggNOG" id="ENOG502QT67">
    <property type="taxonomic scope" value="Eukaryota"/>
</dbReference>
<evidence type="ECO:0000259" key="3">
    <source>
        <dbReference type="Pfam" id="PF13355"/>
    </source>
</evidence>
<dbReference type="Pfam" id="PF00646">
    <property type="entry name" value="F-box"/>
    <property type="match status" value="1"/>
</dbReference>
<dbReference type="Pfam" id="PF23468">
    <property type="entry name" value="ARC6"/>
    <property type="match status" value="1"/>
</dbReference>
<sequence length="1321" mass="147267">MAMSTVAAAAAVVPGVACGSSTRRVGVGNGNASAHAGGGCLAGGRRGAAAWVARARAAEAPPVAAEGSRQEAPAAPMVEIPVTCYQILGVTEKAEKDEIVKAAMELKNAEIEDGYMAEVSTCRQALLVDVRDKLLFEQEYAGSIKEKLPPRSSLHIPWSWLPAALCVLQEVGEEKLVLEIGQAVLRRPDSRPYVHDVLLAMALAECSIAKASFEKSKVSLGFEALARAQYLLRRKPSLEKLPLLEQIEESLEELAPACTLELLSLPQTPENAERRQGAIAALCELLRQGLDVESSCRVHDWPCFLGQAMNKLLATEIVDLLSWDTLATTRKNKKSLESQSQRAVVDFNCFHVAMLAHFALGFSTRQADLISKAKTICDCLVASENTDLKFEESFCLYLLGEESGTTVFEKLQQLQSNGNSNSRNYGLPKKKDGNDKVTVCQSLELWLKDVALSRFADTRDCSPSLANFFGAPKRILSTSKQKLGATRMVRLSSQPSSSVSPCNRALGEQTPRLNSTSHLGEAVKQLAPNNLGVHSSMDRPANGSTTTSVPLKRNLVSHPARTLESWGLTGDIVGKLAYSALIGFALFGTLKLLRFQFGHMKPASASRGSAATQSLNEESTLEGSFITSSVRKHFEKLPKMLWLNNRLYSRSEESDLSSVANAVAATVCKQSMALQEAETLVKQWQDIKSEALGPDYQIDMLPEILDGSMLSKWQELALSAKDQSCYWRFVLLNLSVVRAEILLDESGTGEVAEIGAVLEEAAELVDESQPKKPSYYSMYEVQYILRRQSDGSWKICEASASSMARAPMLGFGILTVYKFSFFSEIPEAADILAKILSQLPINDAIRTSVLSRKWKYFWCSHTNLTLNKGTMRKPYVKTLTPYRWRWLRDYEFITRVDAVLRQHSGMGVQRMEIKFRLHSKHADHIDRWVNFAIASKTKELVVDLSGQDKGSFFTDLTHSNCIRIIKEPPYNLPPQLLGLNYGSYLRCLELTTVSLQLPADFKGFLDLKILSLVDMSITDEDVQRMLSKCNLLEFLEISYCEMVTSIRMLHPLDRLKHLVVDICPNLQEIELNCSPTTLKYSGTMVPLIFASTSRLTNISIVFINYQSALSYIITGFPSTLPRLETLTLHCGERERTIVPEGPFKFTYLRNLRLELTLCGHGNIRKTDALDYAYILKIAPFMETLELLVNTYTWMLNCRHQPYREEDGELRIVGPPHQHAHLKRVRISGFFGHKDQVELALHILRSSMTLEQMVITPKLEIGNDLAFSDPCADEYEKKHYVDGHRVATEFVCKTDHRNVVTVERVVPEPADGEVERKRRRAN</sequence>
<feature type="domain" description="Plastid division protein CDP1-like 1st alpha solenoid" evidence="6">
    <location>
        <begin position="156"/>
        <end position="301"/>
    </location>
</feature>
<dbReference type="SUPFAM" id="SSF81383">
    <property type="entry name" value="F-box domain"/>
    <property type="match status" value="1"/>
</dbReference>
<dbReference type="SUPFAM" id="SSF52047">
    <property type="entry name" value="RNI-like"/>
    <property type="match status" value="1"/>
</dbReference>
<feature type="domain" description="Plastid division protein CDP1-like 2nd alpha solenoid" evidence="4">
    <location>
        <begin position="342"/>
        <end position="473"/>
    </location>
</feature>
<dbReference type="InterPro" id="IPR025344">
    <property type="entry name" value="CDP1-like_IMS"/>
</dbReference>
<keyword evidence="8" id="KW-1185">Reference proteome</keyword>
<feature type="compositionally biased region" description="Polar residues" evidence="1">
    <location>
        <begin position="415"/>
        <end position="424"/>
    </location>
</feature>
<dbReference type="FunFam" id="3.80.10.10:FF:001745">
    <property type="entry name" value="Os04g0675800 protein"/>
    <property type="match status" value="1"/>
</dbReference>
<evidence type="ECO:0000313" key="8">
    <source>
        <dbReference type="Proteomes" id="UP000006591"/>
    </source>
</evidence>
<dbReference type="InterPro" id="IPR032675">
    <property type="entry name" value="LRR_dom_sf"/>
</dbReference>
<dbReference type="EnsemblPlants" id="ONIVA04G28040.1">
    <property type="protein sequence ID" value="ONIVA04G28040.1"/>
    <property type="gene ID" value="ONIVA04G28040"/>
</dbReference>
<proteinExistence type="predicted"/>
<dbReference type="Pfam" id="PF13355">
    <property type="entry name" value="ARC6-like_IMS"/>
    <property type="match status" value="1"/>
</dbReference>
<dbReference type="Proteomes" id="UP000006591">
    <property type="component" value="Chromosome 4"/>
</dbReference>
<reference evidence="7" key="1">
    <citation type="submission" date="2015-04" db="UniProtKB">
        <authorList>
            <consortium name="EnsemblPlants"/>
        </authorList>
    </citation>
    <scope>IDENTIFICATION</scope>
    <source>
        <strain evidence="7">SL10</strain>
    </source>
</reference>
<dbReference type="CDD" id="cd22160">
    <property type="entry name" value="F-box_AtFBL13-like"/>
    <property type="match status" value="1"/>
</dbReference>
<protein>
    <recommendedName>
        <fullName evidence="9">ARC6 IMS domain-containing protein</fullName>
    </recommendedName>
</protein>
<feature type="region of interest" description="Disordered" evidence="1">
    <location>
        <begin position="415"/>
        <end position="434"/>
    </location>
</feature>
<evidence type="ECO:0000259" key="4">
    <source>
        <dbReference type="Pfam" id="PF23468"/>
    </source>
</evidence>
<dbReference type="InterPro" id="IPR058032">
    <property type="entry name" value="CDP1-like_a_solenoid_1"/>
</dbReference>
<dbReference type="InterPro" id="IPR055357">
    <property type="entry name" value="LRR_At1g61320_AtMIF1"/>
</dbReference>
<name>A0A0E0H7F9_ORYNI</name>
<feature type="domain" description="F-box" evidence="2">
    <location>
        <begin position="830"/>
        <end position="862"/>
    </location>
</feature>
<evidence type="ECO:0008006" key="9">
    <source>
        <dbReference type="Google" id="ProtNLM"/>
    </source>
</evidence>
<evidence type="ECO:0000259" key="5">
    <source>
        <dbReference type="Pfam" id="PF23622"/>
    </source>
</evidence>
<dbReference type="InterPro" id="IPR053781">
    <property type="entry name" value="F-box_AtFBL13-like"/>
</dbReference>
<dbReference type="Gramene" id="ONIVA04G28040.1">
    <property type="protein sequence ID" value="ONIVA04G28040.1"/>
    <property type="gene ID" value="ONIVA04G28040"/>
</dbReference>
<feature type="domain" description="At1g61320/AtMIF1 LRR" evidence="5">
    <location>
        <begin position="899"/>
        <end position="1254"/>
    </location>
</feature>
<dbReference type="STRING" id="4536.A0A0E0H7F9"/>
<evidence type="ECO:0000259" key="2">
    <source>
        <dbReference type="Pfam" id="PF00646"/>
    </source>
</evidence>
<dbReference type="InterPro" id="IPR044685">
    <property type="entry name" value="CPD1-like"/>
</dbReference>
<dbReference type="InterPro" id="IPR036047">
    <property type="entry name" value="F-box-like_dom_sf"/>
</dbReference>
<dbReference type="OMA" id="CGHGNIR"/>
<dbReference type="PANTHER" id="PTHR33925">
    <property type="entry name" value="PLASTID DIVISION PROTEIN CDP1, CHLOROPLASTIC-RELATED"/>
    <property type="match status" value="1"/>
</dbReference>
<dbReference type="InterPro" id="IPR001810">
    <property type="entry name" value="F-box_dom"/>
</dbReference>
<evidence type="ECO:0000313" key="7">
    <source>
        <dbReference type="EnsemblPlants" id="ONIVA04G28040.1"/>
    </source>
</evidence>